<dbReference type="PROSITE" id="PS50198">
    <property type="entry name" value="PPIC_PPIASE_2"/>
    <property type="match status" value="1"/>
</dbReference>
<gene>
    <name evidence="8" type="ORF">PN457_01415</name>
</gene>
<dbReference type="PANTHER" id="PTHR47245:SF1">
    <property type="entry name" value="FOLDASE PROTEIN PRSA"/>
    <property type="match status" value="1"/>
</dbReference>
<protein>
    <recommendedName>
        <fullName evidence="2">peptidylprolyl isomerase</fullName>
        <ecNumber evidence="2">5.2.1.8</ecNumber>
    </recommendedName>
</protein>
<evidence type="ECO:0000256" key="3">
    <source>
        <dbReference type="ARBA" id="ARBA00022729"/>
    </source>
</evidence>
<keyword evidence="5 6" id="KW-0413">Isomerase</keyword>
<organism evidence="8 9">
    <name type="scientific">Anabaenopsis arnoldii</name>
    <dbReference type="NCBI Taxonomy" id="2152938"/>
    <lineage>
        <taxon>Bacteria</taxon>
        <taxon>Bacillati</taxon>
        <taxon>Cyanobacteriota</taxon>
        <taxon>Cyanophyceae</taxon>
        <taxon>Nostocales</taxon>
        <taxon>Nodulariaceae</taxon>
        <taxon>Anabaenopsis</taxon>
    </lineage>
</organism>
<feature type="domain" description="PpiC" evidence="7">
    <location>
        <begin position="93"/>
        <end position="208"/>
    </location>
</feature>
<sequence length="263" mass="29938">MSNILEFSAEDIIYYIKMACQIPGILEAIATQKIIAEAADKAGIEISIEELQTAADDLRLAHRLLKAEDTWAWLKKHYISLDDLEEIAKINLTSSKLANHLFAEQIEPFFYAHQSKYFGAVTYEVVLDDEDLALELFYALKEGEISFQEIARQYIQNPETRRTGGYQGIRRRIDFRAEIAAAVFAATPPQILKPIITPKGVHIISVEEIIKPELDDNLRLQIMGEFFSNWLQQQIASVEIVANLKENNHTPTSHRLLKSSIPR</sequence>
<dbReference type="SUPFAM" id="SSF54534">
    <property type="entry name" value="FKBP-like"/>
    <property type="match status" value="1"/>
</dbReference>
<name>A0ABT5AM06_9CYAN</name>
<dbReference type="RefSeq" id="WP_271730831.1">
    <property type="nucleotide sequence ID" value="NZ_JANQDP010000011.1"/>
</dbReference>
<dbReference type="InterPro" id="IPR000297">
    <property type="entry name" value="PPIase_PpiC"/>
</dbReference>
<dbReference type="EC" id="5.2.1.8" evidence="2"/>
<comment type="caution">
    <text evidence="8">The sequence shown here is derived from an EMBL/GenBank/DDBJ whole genome shotgun (WGS) entry which is preliminary data.</text>
</comment>
<dbReference type="PANTHER" id="PTHR47245">
    <property type="entry name" value="PEPTIDYLPROLYL ISOMERASE"/>
    <property type="match status" value="1"/>
</dbReference>
<comment type="catalytic activity">
    <reaction evidence="1">
        <text>[protein]-peptidylproline (omega=180) = [protein]-peptidylproline (omega=0)</text>
        <dbReference type="Rhea" id="RHEA:16237"/>
        <dbReference type="Rhea" id="RHEA-COMP:10747"/>
        <dbReference type="Rhea" id="RHEA-COMP:10748"/>
        <dbReference type="ChEBI" id="CHEBI:83833"/>
        <dbReference type="ChEBI" id="CHEBI:83834"/>
        <dbReference type="EC" id="5.2.1.8"/>
    </reaction>
</comment>
<dbReference type="InterPro" id="IPR027304">
    <property type="entry name" value="Trigger_fact/SurA_dom_sf"/>
</dbReference>
<keyword evidence="3" id="KW-0732">Signal</keyword>
<dbReference type="SUPFAM" id="SSF109998">
    <property type="entry name" value="Triger factor/SurA peptide-binding domain-like"/>
    <property type="match status" value="1"/>
</dbReference>
<reference evidence="8 9" key="1">
    <citation type="submission" date="2023-01" db="EMBL/GenBank/DDBJ databases">
        <title>Genomes from the Australian National Cyanobacteria Reference Collection.</title>
        <authorList>
            <person name="Willis A."/>
            <person name="Lee E.M.F."/>
        </authorList>
    </citation>
    <scope>NUCLEOTIDE SEQUENCE [LARGE SCALE GENOMIC DNA]</scope>
    <source>
        <strain evidence="8 9">CS-1033</strain>
    </source>
</reference>
<evidence type="ECO:0000256" key="5">
    <source>
        <dbReference type="ARBA" id="ARBA00023235"/>
    </source>
</evidence>
<evidence type="ECO:0000259" key="7">
    <source>
        <dbReference type="PROSITE" id="PS50198"/>
    </source>
</evidence>
<dbReference type="InterPro" id="IPR050245">
    <property type="entry name" value="PrsA_foldase"/>
</dbReference>
<dbReference type="InterPro" id="IPR046357">
    <property type="entry name" value="PPIase_dom_sf"/>
</dbReference>
<evidence type="ECO:0000256" key="1">
    <source>
        <dbReference type="ARBA" id="ARBA00000971"/>
    </source>
</evidence>
<dbReference type="EMBL" id="JAQMUH010000014">
    <property type="protein sequence ID" value="MDB9538336.1"/>
    <property type="molecule type" value="Genomic_DNA"/>
</dbReference>
<dbReference type="Proteomes" id="UP001212499">
    <property type="component" value="Unassembled WGS sequence"/>
</dbReference>
<accession>A0ABT5AM06</accession>
<evidence type="ECO:0000256" key="2">
    <source>
        <dbReference type="ARBA" id="ARBA00013194"/>
    </source>
</evidence>
<evidence type="ECO:0000313" key="9">
    <source>
        <dbReference type="Proteomes" id="UP001212499"/>
    </source>
</evidence>
<evidence type="ECO:0000256" key="4">
    <source>
        <dbReference type="ARBA" id="ARBA00023110"/>
    </source>
</evidence>
<evidence type="ECO:0000256" key="6">
    <source>
        <dbReference type="PROSITE-ProRule" id="PRU00278"/>
    </source>
</evidence>
<keyword evidence="4 6" id="KW-0697">Rotamase</keyword>
<evidence type="ECO:0000313" key="8">
    <source>
        <dbReference type="EMBL" id="MDB9538336.1"/>
    </source>
</evidence>
<dbReference type="GO" id="GO:0016853">
    <property type="term" value="F:isomerase activity"/>
    <property type="evidence" value="ECO:0007669"/>
    <property type="project" value="UniProtKB-KW"/>
</dbReference>
<dbReference type="Gene3D" id="3.10.50.40">
    <property type="match status" value="1"/>
</dbReference>
<dbReference type="Pfam" id="PF00639">
    <property type="entry name" value="Rotamase"/>
    <property type="match status" value="1"/>
</dbReference>
<proteinExistence type="predicted"/>
<keyword evidence="9" id="KW-1185">Reference proteome</keyword>